<accession>A0A8S5VCC8</accession>
<reference evidence="1" key="1">
    <citation type="journal article" date="2021" name="Proc. Natl. Acad. Sci. U.S.A.">
        <title>A Catalog of Tens of Thousands of Viruses from Human Metagenomes Reveals Hidden Associations with Chronic Diseases.</title>
        <authorList>
            <person name="Tisza M.J."/>
            <person name="Buck C.B."/>
        </authorList>
    </citation>
    <scope>NUCLEOTIDE SEQUENCE</scope>
    <source>
        <strain evidence="1">CtYkG6</strain>
    </source>
</reference>
<name>A0A8S5VCC8_9CAUD</name>
<proteinExistence type="predicted"/>
<dbReference type="Gene3D" id="3.40.50.450">
    <property type="match status" value="1"/>
</dbReference>
<dbReference type="InterPro" id="IPR025518">
    <property type="entry name" value="DUF4406"/>
</dbReference>
<dbReference type="Pfam" id="PF14359">
    <property type="entry name" value="DUF4406"/>
    <property type="match status" value="1"/>
</dbReference>
<protein>
    <submittedName>
        <fullName evidence="1">N-deoxyribosyltransferase</fullName>
    </submittedName>
</protein>
<dbReference type="EMBL" id="BK016242">
    <property type="protein sequence ID" value="DAG04342.1"/>
    <property type="molecule type" value="Genomic_DNA"/>
</dbReference>
<organism evidence="1">
    <name type="scientific">Siphoviridae sp. ctYkG6</name>
    <dbReference type="NCBI Taxonomy" id="2825551"/>
    <lineage>
        <taxon>Viruses</taxon>
        <taxon>Duplodnaviria</taxon>
        <taxon>Heunggongvirae</taxon>
        <taxon>Uroviricota</taxon>
        <taxon>Caudoviricetes</taxon>
    </lineage>
</organism>
<evidence type="ECO:0000313" key="1">
    <source>
        <dbReference type="EMBL" id="DAG04342.1"/>
    </source>
</evidence>
<dbReference type="SUPFAM" id="SSF52309">
    <property type="entry name" value="N-(deoxy)ribosyltransferase-like"/>
    <property type="match status" value="1"/>
</dbReference>
<sequence length="146" mass="16115">MDPVEKAVDLINRYALLAYLSNGETLGSDINGKRVYLSGPITNTKNYKGLFMFAEELTALGDAEQIYNPAAQISASSSWEQAMHRCLSEITNYDTVVMLPGWNVSRGAKLERDVALACGMHIVDFGENKIINGLYNPLKRTLDALL</sequence>